<dbReference type="OrthoDB" id="276276at2759"/>
<dbReference type="CDD" id="cd00924">
    <property type="entry name" value="Cyt_c_Oxidase_Vb"/>
    <property type="match status" value="1"/>
</dbReference>
<dbReference type="Pfam" id="PF00293">
    <property type="entry name" value="NUDIX"/>
    <property type="match status" value="1"/>
</dbReference>
<sequence length="402" mass="43684">MAAVPPAALTTGETVPSSFTFDPSVANFNVPLDAYLKTSPALQGICVGAFVFDDANRLLLVQRAPHDSYPLRWEVPGGAADAEDESLLHGLAREVWEETGLRTRHVSGLVGKGYTFLTRRPLCVCKYSFVVDVEAFDVKLDPNEHAAFLWVTEDEAKAGKCGDVDLTTANPSLTLTRYLFNSTSDPSTFRLSASPLQPTNTTTTSPPAIDVAMFLQRSALAVARRAAVAPVARRTFAASVARRDAKNVEPKASVGQKMKAFEEIKSEEDLIGPGAAPGTVPTDLDQSTGLERLEILGKMQGVDIFDMRPLDASRRGTLDNPIIVKSAGDEQYAGCTGSPADSHVVTWLGMSRERPMERCPECGSVYKMEYVGPADDGHGHHDHHHGHEEPKTFADFVKPQYW</sequence>
<keyword evidence="9" id="KW-0472">Membrane</keyword>
<dbReference type="AlphaFoldDB" id="A0A553I2I5"/>
<dbReference type="PROSITE" id="PS51462">
    <property type="entry name" value="NUDIX"/>
    <property type="match status" value="1"/>
</dbReference>
<dbReference type="STRING" id="2512241.A0A553I2I5"/>
<dbReference type="Gene3D" id="2.60.11.10">
    <property type="entry name" value="Cytochrome c oxidase, subunit Vb"/>
    <property type="match status" value="1"/>
</dbReference>
<dbReference type="Gene3D" id="3.90.79.10">
    <property type="entry name" value="Nucleoside Triphosphate Pyrophosphohydrolase"/>
    <property type="match status" value="1"/>
</dbReference>
<comment type="similarity">
    <text evidence="3">Belongs to the cytochrome c oxidase subunit 5B family.</text>
</comment>
<dbReference type="PROSITE" id="PS51359">
    <property type="entry name" value="COX5B_2"/>
    <property type="match status" value="1"/>
</dbReference>
<dbReference type="CDD" id="cd02883">
    <property type="entry name" value="NUDIX_Hydrolase"/>
    <property type="match status" value="1"/>
</dbReference>
<dbReference type="Pfam" id="PF01215">
    <property type="entry name" value="COX5B"/>
    <property type="match status" value="1"/>
</dbReference>
<dbReference type="InterPro" id="IPR036972">
    <property type="entry name" value="Cyt_c_oxidase_su5b_sf"/>
</dbReference>
<dbReference type="FunFam" id="2.60.11.10:FF:000003">
    <property type="entry name" value="Cytochrome c oxidase subunit IV"/>
    <property type="match status" value="1"/>
</dbReference>
<feature type="binding site" evidence="12">
    <location>
        <position position="343"/>
    </location>
    <ligand>
        <name>Zn(2+)</name>
        <dbReference type="ChEBI" id="CHEBI:29105"/>
    </ligand>
</feature>
<evidence type="ECO:0000256" key="2">
    <source>
        <dbReference type="ARBA" id="ARBA00004673"/>
    </source>
</evidence>
<dbReference type="PANTHER" id="PTHR10122:SF0">
    <property type="entry name" value="CYTOCHROME C OXIDASE SUBUNIT 5B, ISOFORM A-RELATED"/>
    <property type="match status" value="1"/>
</dbReference>
<evidence type="ECO:0000256" key="5">
    <source>
        <dbReference type="ARBA" id="ARBA00022792"/>
    </source>
</evidence>
<dbReference type="SUPFAM" id="SSF55811">
    <property type="entry name" value="Nudix"/>
    <property type="match status" value="1"/>
</dbReference>
<evidence type="ECO:0000256" key="7">
    <source>
        <dbReference type="ARBA" id="ARBA00022946"/>
    </source>
</evidence>
<keyword evidence="4 12" id="KW-0479">Metal-binding</keyword>
<dbReference type="GO" id="GO:0005743">
    <property type="term" value="C:mitochondrial inner membrane"/>
    <property type="evidence" value="ECO:0007669"/>
    <property type="project" value="UniProtKB-SubCell"/>
</dbReference>
<evidence type="ECO:0000259" key="13">
    <source>
        <dbReference type="PROSITE" id="PS51462"/>
    </source>
</evidence>
<comment type="subcellular location">
    <subcellularLocation>
        <location evidence="1">Mitochondrion inner membrane</location>
        <topology evidence="1">Peripheral membrane protein</topology>
        <orientation evidence="1">Matrix side</orientation>
    </subcellularLocation>
</comment>
<evidence type="ECO:0000256" key="4">
    <source>
        <dbReference type="ARBA" id="ARBA00022723"/>
    </source>
</evidence>
<evidence type="ECO:0000256" key="10">
    <source>
        <dbReference type="ARBA" id="ARBA00031366"/>
    </source>
</evidence>
<keyword evidence="5" id="KW-0999">Mitochondrion inner membrane</keyword>
<reference evidence="15" key="1">
    <citation type="submission" date="2019-06" db="EMBL/GenBank/DDBJ databases">
        <title>Draft genome sequence of the griseofulvin-producing fungus Xylaria cubensis strain G536.</title>
        <authorList>
            <person name="Mead M.E."/>
            <person name="Raja H.A."/>
            <person name="Steenwyk J.L."/>
            <person name="Knowles S.L."/>
            <person name="Oberlies N.H."/>
            <person name="Rokas A."/>
        </authorList>
    </citation>
    <scope>NUCLEOTIDE SEQUENCE [LARGE SCALE GENOMIC DNA]</scope>
    <source>
        <strain evidence="15">G536</strain>
    </source>
</reference>
<evidence type="ECO:0000256" key="3">
    <source>
        <dbReference type="ARBA" id="ARBA00010292"/>
    </source>
</evidence>
<dbReference type="PANTHER" id="PTHR10122">
    <property type="entry name" value="CYTOCHROME C OXIDASE SUBUNIT 5B, MITOCHONDRIAL"/>
    <property type="match status" value="1"/>
</dbReference>
<evidence type="ECO:0000256" key="12">
    <source>
        <dbReference type="PIRSR" id="PIRSR602124-2"/>
    </source>
</evidence>
<name>A0A553I2I5_9PEZI</name>
<organism evidence="14 15">
    <name type="scientific">Xylaria flabelliformis</name>
    <dbReference type="NCBI Taxonomy" id="2512241"/>
    <lineage>
        <taxon>Eukaryota</taxon>
        <taxon>Fungi</taxon>
        <taxon>Dikarya</taxon>
        <taxon>Ascomycota</taxon>
        <taxon>Pezizomycotina</taxon>
        <taxon>Sordariomycetes</taxon>
        <taxon>Xylariomycetidae</taxon>
        <taxon>Xylariales</taxon>
        <taxon>Xylariaceae</taxon>
        <taxon>Xylaria</taxon>
    </lineage>
</organism>
<dbReference type="GO" id="GO:0006123">
    <property type="term" value="P:mitochondrial electron transport, cytochrome c to oxygen"/>
    <property type="evidence" value="ECO:0007669"/>
    <property type="project" value="InterPro"/>
</dbReference>
<comment type="pathway">
    <text evidence="2">Energy metabolism; oxidative phosphorylation.</text>
</comment>
<feature type="binding site" evidence="12">
    <location>
        <position position="335"/>
    </location>
    <ligand>
        <name>Zn(2+)</name>
        <dbReference type="ChEBI" id="CHEBI:29105"/>
    </ligand>
</feature>
<dbReference type="InterPro" id="IPR002124">
    <property type="entry name" value="Cyt_c_oxidase_su5b"/>
</dbReference>
<keyword evidence="7" id="KW-0809">Transit peptide</keyword>
<keyword evidence="6 12" id="KW-0862">Zinc</keyword>
<dbReference type="Proteomes" id="UP000319160">
    <property type="component" value="Unassembled WGS sequence"/>
</dbReference>
<comment type="caution">
    <text evidence="14">The sequence shown here is derived from an EMBL/GenBank/DDBJ whole genome shotgun (WGS) entry which is preliminary data.</text>
</comment>
<evidence type="ECO:0000313" key="14">
    <source>
        <dbReference type="EMBL" id="TRX94407.1"/>
    </source>
</evidence>
<evidence type="ECO:0000256" key="1">
    <source>
        <dbReference type="ARBA" id="ARBA00004443"/>
    </source>
</evidence>
<feature type="domain" description="Nudix hydrolase" evidence="13">
    <location>
        <begin position="42"/>
        <end position="179"/>
    </location>
</feature>
<feature type="binding site" evidence="12">
    <location>
        <position position="359"/>
    </location>
    <ligand>
        <name>Zn(2+)</name>
        <dbReference type="ChEBI" id="CHEBI:29105"/>
    </ligand>
</feature>
<feature type="binding site" evidence="12">
    <location>
        <position position="362"/>
    </location>
    <ligand>
        <name>Zn(2+)</name>
        <dbReference type="ChEBI" id="CHEBI:29105"/>
    </ligand>
</feature>
<evidence type="ECO:0000256" key="6">
    <source>
        <dbReference type="ARBA" id="ARBA00022833"/>
    </source>
</evidence>
<keyword evidence="15" id="KW-1185">Reference proteome</keyword>
<dbReference type="EMBL" id="VFLP01000022">
    <property type="protein sequence ID" value="TRX94407.1"/>
    <property type="molecule type" value="Genomic_DNA"/>
</dbReference>
<dbReference type="SUPFAM" id="SSF57802">
    <property type="entry name" value="Rubredoxin-like"/>
    <property type="match status" value="1"/>
</dbReference>
<dbReference type="InterPro" id="IPR015797">
    <property type="entry name" value="NUDIX_hydrolase-like_dom_sf"/>
</dbReference>
<evidence type="ECO:0000256" key="9">
    <source>
        <dbReference type="ARBA" id="ARBA00023136"/>
    </source>
</evidence>
<evidence type="ECO:0000256" key="8">
    <source>
        <dbReference type="ARBA" id="ARBA00023128"/>
    </source>
</evidence>
<accession>A0A553I2I5</accession>
<protein>
    <recommendedName>
        <fullName evidence="11">Cytochrome c oxidase subunit 4, mitochondrial</fullName>
    </recommendedName>
    <alternativeName>
        <fullName evidence="10">Cytochrome c oxidase polypeptide IV</fullName>
    </alternativeName>
</protein>
<dbReference type="GO" id="GO:0045277">
    <property type="term" value="C:respiratory chain complex IV"/>
    <property type="evidence" value="ECO:0007669"/>
    <property type="project" value="InterPro"/>
</dbReference>
<dbReference type="GO" id="GO:0046872">
    <property type="term" value="F:metal ion binding"/>
    <property type="evidence" value="ECO:0007669"/>
    <property type="project" value="UniProtKB-KW"/>
</dbReference>
<proteinExistence type="inferred from homology"/>
<gene>
    <name evidence="14" type="ORF">FHL15_004562</name>
</gene>
<keyword evidence="8" id="KW-0496">Mitochondrion</keyword>
<evidence type="ECO:0000313" key="15">
    <source>
        <dbReference type="Proteomes" id="UP000319160"/>
    </source>
</evidence>
<evidence type="ECO:0000256" key="11">
    <source>
        <dbReference type="ARBA" id="ARBA00070613"/>
    </source>
</evidence>
<dbReference type="InterPro" id="IPR000086">
    <property type="entry name" value="NUDIX_hydrolase_dom"/>
</dbReference>